<name>A0A1H7Q0T9_9SPHI</name>
<dbReference type="Proteomes" id="UP000198916">
    <property type="component" value="Unassembled WGS sequence"/>
</dbReference>
<evidence type="ECO:0000313" key="2">
    <source>
        <dbReference type="Proteomes" id="UP000198916"/>
    </source>
</evidence>
<reference evidence="2" key="1">
    <citation type="submission" date="2016-10" db="EMBL/GenBank/DDBJ databases">
        <authorList>
            <person name="Varghese N."/>
            <person name="Submissions S."/>
        </authorList>
    </citation>
    <scope>NUCLEOTIDE SEQUENCE [LARGE SCALE GENOMIC DNA]</scope>
    <source>
        <strain evidence="2">Jip14</strain>
    </source>
</reference>
<gene>
    <name evidence="1" type="ORF">SAMN05421740_105113</name>
</gene>
<dbReference type="Gene3D" id="2.60.120.10">
    <property type="entry name" value="Jelly Rolls"/>
    <property type="match status" value="1"/>
</dbReference>
<dbReference type="InterPro" id="IPR014710">
    <property type="entry name" value="RmlC-like_jellyroll"/>
</dbReference>
<sequence>MYSSYYQPLQQALLTFGPVPLVAWEAVAQRLQVVRCRRDRGMLLGRGRVFFLVEGLLKEEIDDGREVYIQQFVCSGDFFTAPAPGSGGQLVAIEAATALALAQQDLYELNREHPELASIYEGIIAAIQQQLISRIRLLFISKRQRYAAFRQTYPGLAARLLDKDVMAYLAMSPSYFSRTK</sequence>
<accession>A0A1H7Q0T9</accession>
<dbReference type="AlphaFoldDB" id="A0A1H7Q0T9"/>
<protein>
    <recommendedName>
        <fullName evidence="3">cAMP-binding domain of CRP or a regulatory subunit of cAMP-dependent protein kinases</fullName>
    </recommendedName>
</protein>
<dbReference type="SUPFAM" id="SSF51206">
    <property type="entry name" value="cAMP-binding domain-like"/>
    <property type="match status" value="1"/>
</dbReference>
<dbReference type="EMBL" id="FNZR01000005">
    <property type="protein sequence ID" value="SEL41573.1"/>
    <property type="molecule type" value="Genomic_DNA"/>
</dbReference>
<evidence type="ECO:0000313" key="1">
    <source>
        <dbReference type="EMBL" id="SEL41573.1"/>
    </source>
</evidence>
<proteinExistence type="predicted"/>
<organism evidence="1 2">
    <name type="scientific">Parapedobacter koreensis</name>
    <dbReference type="NCBI Taxonomy" id="332977"/>
    <lineage>
        <taxon>Bacteria</taxon>
        <taxon>Pseudomonadati</taxon>
        <taxon>Bacteroidota</taxon>
        <taxon>Sphingobacteriia</taxon>
        <taxon>Sphingobacteriales</taxon>
        <taxon>Sphingobacteriaceae</taxon>
        <taxon>Parapedobacter</taxon>
    </lineage>
</organism>
<evidence type="ECO:0008006" key="3">
    <source>
        <dbReference type="Google" id="ProtNLM"/>
    </source>
</evidence>
<dbReference type="STRING" id="332977.SAMN05421740_105113"/>
<keyword evidence="2" id="KW-1185">Reference proteome</keyword>
<dbReference type="InterPro" id="IPR018490">
    <property type="entry name" value="cNMP-bd_dom_sf"/>
</dbReference>